<dbReference type="Pfam" id="PF03107">
    <property type="entry name" value="C1_2"/>
    <property type="match status" value="1"/>
</dbReference>
<dbReference type="SUPFAM" id="SSF57889">
    <property type="entry name" value="Cysteine-rich domain"/>
    <property type="match status" value="1"/>
</dbReference>
<dbReference type="InterPro" id="IPR004146">
    <property type="entry name" value="DC1"/>
</dbReference>
<proteinExistence type="predicted"/>
<gene>
    <name evidence="3" type="ORF">ZIOFF_017476</name>
</gene>
<keyword evidence="4" id="KW-1185">Reference proteome</keyword>
<evidence type="ECO:0000313" key="4">
    <source>
        <dbReference type="Proteomes" id="UP000734854"/>
    </source>
</evidence>
<dbReference type="Proteomes" id="UP000734854">
    <property type="component" value="Unassembled WGS sequence"/>
</dbReference>
<evidence type="ECO:0000313" key="3">
    <source>
        <dbReference type="EMBL" id="KAG6520421.1"/>
    </source>
</evidence>
<dbReference type="PANTHER" id="PTHR47841">
    <property type="entry name" value="DIACYLGLYCEROL KINASE THETA-LIKE-RELATED"/>
    <property type="match status" value="1"/>
</dbReference>
<sequence length="94" mass="10950">MNHYLHPDHHLVHVHMESDFLCSGCKVEGHGVRYRCHECDFNLHEHCARCSSTISVRMHSDHLLTLYVLSEDNPDRERRCNVCQKSTVVTTTAY</sequence>
<feature type="domain" description="DC1" evidence="2">
    <location>
        <begin position="5"/>
        <end position="48"/>
    </location>
</feature>
<reference evidence="3 4" key="1">
    <citation type="submission" date="2020-08" db="EMBL/GenBank/DDBJ databases">
        <title>Plant Genome Project.</title>
        <authorList>
            <person name="Zhang R.-G."/>
        </authorList>
    </citation>
    <scope>NUCLEOTIDE SEQUENCE [LARGE SCALE GENOMIC DNA]</scope>
    <source>
        <tissue evidence="3">Rhizome</tissue>
    </source>
</reference>
<evidence type="ECO:0000256" key="1">
    <source>
        <dbReference type="ARBA" id="ARBA00022737"/>
    </source>
</evidence>
<keyword evidence="1" id="KW-0677">Repeat</keyword>
<dbReference type="AlphaFoldDB" id="A0A8J5HBS7"/>
<evidence type="ECO:0000259" key="2">
    <source>
        <dbReference type="Pfam" id="PF03107"/>
    </source>
</evidence>
<comment type="caution">
    <text evidence="3">The sequence shown here is derived from an EMBL/GenBank/DDBJ whole genome shotgun (WGS) entry which is preliminary data.</text>
</comment>
<dbReference type="EMBL" id="JACMSC010000005">
    <property type="protein sequence ID" value="KAG6520421.1"/>
    <property type="molecule type" value="Genomic_DNA"/>
</dbReference>
<dbReference type="PANTHER" id="PTHR47841:SF7">
    <property type="entry name" value="CYSTEINE_HISTIDINE-RICH C1 DOMAIN PROTEIN"/>
    <property type="match status" value="1"/>
</dbReference>
<organism evidence="3 4">
    <name type="scientific">Zingiber officinale</name>
    <name type="common">Ginger</name>
    <name type="synonym">Amomum zingiber</name>
    <dbReference type="NCBI Taxonomy" id="94328"/>
    <lineage>
        <taxon>Eukaryota</taxon>
        <taxon>Viridiplantae</taxon>
        <taxon>Streptophyta</taxon>
        <taxon>Embryophyta</taxon>
        <taxon>Tracheophyta</taxon>
        <taxon>Spermatophyta</taxon>
        <taxon>Magnoliopsida</taxon>
        <taxon>Liliopsida</taxon>
        <taxon>Zingiberales</taxon>
        <taxon>Zingiberaceae</taxon>
        <taxon>Zingiber</taxon>
    </lineage>
</organism>
<name>A0A8J5HBS7_ZINOF</name>
<dbReference type="InterPro" id="IPR046349">
    <property type="entry name" value="C1-like_sf"/>
</dbReference>
<protein>
    <recommendedName>
        <fullName evidence="2">DC1 domain-containing protein</fullName>
    </recommendedName>
</protein>
<accession>A0A8J5HBS7</accession>